<accession>A0ABY6QB23</accession>
<dbReference type="Proteomes" id="UP001317963">
    <property type="component" value="Chromosome"/>
</dbReference>
<evidence type="ECO:0000313" key="3">
    <source>
        <dbReference type="Proteomes" id="UP001317963"/>
    </source>
</evidence>
<sequence>MPAWERGYLAKTGMQWDNFPREGRLAGHVYTSKEASSGGAKAAGGGCGCN</sequence>
<gene>
    <name evidence="2" type="ORF">E0F26_05255</name>
</gene>
<organism evidence="2 3">
    <name type="scientific">Candidatus Paraluminiphilus aquimaris</name>
    <dbReference type="NCBI Taxonomy" id="2518994"/>
    <lineage>
        <taxon>Bacteria</taxon>
        <taxon>Pseudomonadati</taxon>
        <taxon>Pseudomonadota</taxon>
        <taxon>Gammaproteobacteria</taxon>
        <taxon>Cellvibrionales</taxon>
        <taxon>Halieaceae</taxon>
        <taxon>Candidatus Paraluminiphilus</taxon>
    </lineage>
</organism>
<protein>
    <submittedName>
        <fullName evidence="2">DUF4266 domain-containing protein</fullName>
    </submittedName>
</protein>
<evidence type="ECO:0000313" key="2">
    <source>
        <dbReference type="EMBL" id="UZP75568.1"/>
    </source>
</evidence>
<proteinExistence type="predicted"/>
<reference evidence="2 3" key="1">
    <citation type="submission" date="2019-02" db="EMBL/GenBank/DDBJ databases">
        <title>Halieaceae_genomes.</title>
        <authorList>
            <person name="Li S.-H."/>
        </authorList>
    </citation>
    <scope>NUCLEOTIDE SEQUENCE [LARGE SCALE GENOMIC DNA]</scope>
    <source>
        <strain evidence="2 3">JH123</strain>
    </source>
</reference>
<keyword evidence="3" id="KW-1185">Reference proteome</keyword>
<dbReference type="EMBL" id="CP036501">
    <property type="protein sequence ID" value="UZP75568.1"/>
    <property type="molecule type" value="Genomic_DNA"/>
</dbReference>
<feature type="domain" description="DUF4266" evidence="1">
    <location>
        <begin position="3"/>
        <end position="50"/>
    </location>
</feature>
<dbReference type="Pfam" id="PF14086">
    <property type="entry name" value="DUF4266"/>
    <property type="match status" value="1"/>
</dbReference>
<evidence type="ECO:0000259" key="1">
    <source>
        <dbReference type="Pfam" id="PF14086"/>
    </source>
</evidence>
<name>A0ABY6QB23_9GAMM</name>
<dbReference type="InterPro" id="IPR025362">
    <property type="entry name" value="DUF4266"/>
</dbReference>